<protein>
    <recommendedName>
        <fullName evidence="8">Holo-[acyl-carrier-protein] synthase</fullName>
        <shortName evidence="8">Holo-ACP synthase</shortName>
        <ecNumber evidence="8">2.7.8.7</ecNumber>
    </recommendedName>
    <alternativeName>
        <fullName evidence="8">4'-phosphopantetheinyl transferase AcpS</fullName>
    </alternativeName>
</protein>
<name>A0AAV4LH68_9BACL</name>
<dbReference type="GO" id="GO:0008897">
    <property type="term" value="F:holo-[acyl-carrier-protein] synthase activity"/>
    <property type="evidence" value="ECO:0007669"/>
    <property type="project" value="UniProtKB-UniRule"/>
</dbReference>
<dbReference type="Proteomes" id="UP001057291">
    <property type="component" value="Unassembled WGS sequence"/>
</dbReference>
<evidence type="ECO:0000256" key="8">
    <source>
        <dbReference type="HAMAP-Rule" id="MF_00101"/>
    </source>
</evidence>
<comment type="similarity">
    <text evidence="8">Belongs to the P-Pant transferase superfamily. AcpS family.</text>
</comment>
<proteinExistence type="inferred from homology"/>
<keyword evidence="2 8" id="KW-0808">Transferase</keyword>
<keyword evidence="7 8" id="KW-0275">Fatty acid biosynthesis</keyword>
<dbReference type="NCBIfam" id="TIGR00556">
    <property type="entry name" value="pantethn_trn"/>
    <property type="match status" value="1"/>
</dbReference>
<keyword evidence="11" id="KW-1185">Reference proteome</keyword>
<dbReference type="NCBIfam" id="TIGR00516">
    <property type="entry name" value="acpS"/>
    <property type="match status" value="1"/>
</dbReference>
<evidence type="ECO:0000313" key="11">
    <source>
        <dbReference type="Proteomes" id="UP001057291"/>
    </source>
</evidence>
<dbReference type="GO" id="GO:0000287">
    <property type="term" value="F:magnesium ion binding"/>
    <property type="evidence" value="ECO:0007669"/>
    <property type="project" value="UniProtKB-UniRule"/>
</dbReference>
<dbReference type="Pfam" id="PF01648">
    <property type="entry name" value="ACPS"/>
    <property type="match status" value="1"/>
</dbReference>
<comment type="cofactor">
    <cofactor evidence="8">
        <name>Mg(2+)</name>
        <dbReference type="ChEBI" id="CHEBI:18420"/>
    </cofactor>
</comment>
<dbReference type="InterPro" id="IPR008278">
    <property type="entry name" value="4-PPantetheinyl_Trfase_dom"/>
</dbReference>
<evidence type="ECO:0000256" key="4">
    <source>
        <dbReference type="ARBA" id="ARBA00022832"/>
    </source>
</evidence>
<dbReference type="EMBL" id="BOQE01000001">
    <property type="protein sequence ID" value="GIM47144.1"/>
    <property type="molecule type" value="Genomic_DNA"/>
</dbReference>
<feature type="binding site" evidence="8">
    <location>
        <position position="6"/>
    </location>
    <ligand>
        <name>Mg(2+)</name>
        <dbReference type="ChEBI" id="CHEBI:18420"/>
    </ligand>
</feature>
<dbReference type="EC" id="2.7.8.7" evidence="8"/>
<dbReference type="RefSeq" id="WP_282200163.1">
    <property type="nucleotide sequence ID" value="NZ_BOQE01000001.1"/>
</dbReference>
<dbReference type="InterPro" id="IPR037143">
    <property type="entry name" value="4-PPantetheinyl_Trfase_dom_sf"/>
</dbReference>
<accession>A0AAV4LH68</accession>
<evidence type="ECO:0000256" key="5">
    <source>
        <dbReference type="ARBA" id="ARBA00022842"/>
    </source>
</evidence>
<keyword evidence="5 8" id="KW-0460">Magnesium</keyword>
<keyword evidence="3 8" id="KW-0479">Metal-binding</keyword>
<dbReference type="InterPro" id="IPR002582">
    <property type="entry name" value="ACPS"/>
</dbReference>
<keyword evidence="1 8" id="KW-0444">Lipid biosynthesis</keyword>
<dbReference type="HAMAP" id="MF_00101">
    <property type="entry name" value="AcpS"/>
    <property type="match status" value="1"/>
</dbReference>
<gene>
    <name evidence="8 10" type="primary">acpS</name>
    <name evidence="10" type="ORF">DNHGIG_26930</name>
</gene>
<evidence type="ECO:0000256" key="2">
    <source>
        <dbReference type="ARBA" id="ARBA00022679"/>
    </source>
</evidence>
<comment type="catalytic activity">
    <reaction evidence="8">
        <text>apo-[ACP] + CoA = holo-[ACP] + adenosine 3',5'-bisphosphate + H(+)</text>
        <dbReference type="Rhea" id="RHEA:12068"/>
        <dbReference type="Rhea" id="RHEA-COMP:9685"/>
        <dbReference type="Rhea" id="RHEA-COMP:9690"/>
        <dbReference type="ChEBI" id="CHEBI:15378"/>
        <dbReference type="ChEBI" id="CHEBI:29999"/>
        <dbReference type="ChEBI" id="CHEBI:57287"/>
        <dbReference type="ChEBI" id="CHEBI:58343"/>
        <dbReference type="ChEBI" id="CHEBI:64479"/>
        <dbReference type="EC" id="2.7.8.7"/>
    </reaction>
</comment>
<keyword evidence="6 8" id="KW-0443">Lipid metabolism</keyword>
<dbReference type="GO" id="GO:0005737">
    <property type="term" value="C:cytoplasm"/>
    <property type="evidence" value="ECO:0007669"/>
    <property type="project" value="UniProtKB-SubCell"/>
</dbReference>
<keyword evidence="4 8" id="KW-0276">Fatty acid metabolism</keyword>
<comment type="subcellular location">
    <subcellularLocation>
        <location evidence="8">Cytoplasm</location>
    </subcellularLocation>
</comment>
<feature type="domain" description="4'-phosphopantetheinyl transferase" evidence="9">
    <location>
        <begin position="2"/>
        <end position="97"/>
    </location>
</feature>
<dbReference type="AlphaFoldDB" id="A0AAV4LH68"/>
<evidence type="ECO:0000256" key="7">
    <source>
        <dbReference type="ARBA" id="ARBA00023160"/>
    </source>
</evidence>
<feature type="binding site" evidence="8">
    <location>
        <position position="55"/>
    </location>
    <ligand>
        <name>Mg(2+)</name>
        <dbReference type="ChEBI" id="CHEBI:18420"/>
    </ligand>
</feature>
<evidence type="ECO:0000256" key="6">
    <source>
        <dbReference type="ARBA" id="ARBA00023098"/>
    </source>
</evidence>
<dbReference type="Gene3D" id="3.90.470.20">
    <property type="entry name" value="4'-phosphopantetheinyl transferase domain"/>
    <property type="match status" value="1"/>
</dbReference>
<comment type="caution">
    <text evidence="10">The sequence shown here is derived from an EMBL/GenBank/DDBJ whole genome shotgun (WGS) entry which is preliminary data.</text>
</comment>
<dbReference type="SUPFAM" id="SSF56214">
    <property type="entry name" value="4'-phosphopantetheinyl transferase"/>
    <property type="match status" value="1"/>
</dbReference>
<dbReference type="GO" id="GO:0006633">
    <property type="term" value="P:fatty acid biosynthetic process"/>
    <property type="evidence" value="ECO:0007669"/>
    <property type="project" value="UniProtKB-UniRule"/>
</dbReference>
<reference evidence="10" key="1">
    <citation type="journal article" date="2023" name="Int. J. Syst. Evol. Microbiol.">
        <title>Collibacillus ludicampi gen. nov., sp. nov., a new soil bacterium of the family Alicyclobacillaceae.</title>
        <authorList>
            <person name="Jojima T."/>
            <person name="Ioku Y."/>
            <person name="Fukuta Y."/>
            <person name="Shirasaka N."/>
            <person name="Matsumura Y."/>
            <person name="Mori M."/>
        </authorList>
    </citation>
    <scope>NUCLEOTIDE SEQUENCE</scope>
    <source>
        <strain evidence="10">TP075</strain>
    </source>
</reference>
<sequence length="122" mass="13756">MRIGTDLVEIKRIDRLMHEESFLMRVYTKAERELADRMGPKRRAEFFAGRFAVKESVAKAIGTGIGQGINWRDIETLQQENGEPFTRITGQAFARMHERGLSRVHVSISHAGGLALAFVVLT</sequence>
<evidence type="ECO:0000256" key="1">
    <source>
        <dbReference type="ARBA" id="ARBA00022516"/>
    </source>
</evidence>
<evidence type="ECO:0000259" key="9">
    <source>
        <dbReference type="Pfam" id="PF01648"/>
    </source>
</evidence>
<comment type="function">
    <text evidence="8">Transfers the 4'-phosphopantetheine moiety from coenzyme A to a Ser of acyl-carrier-protein.</text>
</comment>
<keyword evidence="8" id="KW-0963">Cytoplasm</keyword>
<evidence type="ECO:0000313" key="10">
    <source>
        <dbReference type="EMBL" id="GIM47144.1"/>
    </source>
</evidence>
<evidence type="ECO:0000256" key="3">
    <source>
        <dbReference type="ARBA" id="ARBA00022723"/>
    </source>
</evidence>
<organism evidence="10 11">
    <name type="scientific">Collibacillus ludicampi</name>
    <dbReference type="NCBI Taxonomy" id="2771369"/>
    <lineage>
        <taxon>Bacteria</taxon>
        <taxon>Bacillati</taxon>
        <taxon>Bacillota</taxon>
        <taxon>Bacilli</taxon>
        <taxon>Bacillales</taxon>
        <taxon>Alicyclobacillaceae</taxon>
        <taxon>Collibacillus</taxon>
    </lineage>
</organism>
<dbReference type="InterPro" id="IPR004568">
    <property type="entry name" value="Ppantetheine-prot_Trfase_dom"/>
</dbReference>